<evidence type="ECO:0008006" key="3">
    <source>
        <dbReference type="Google" id="ProtNLM"/>
    </source>
</evidence>
<dbReference type="OrthoDB" id="6108916at2759"/>
<proteinExistence type="predicted"/>
<dbReference type="SUPFAM" id="SSF56219">
    <property type="entry name" value="DNase I-like"/>
    <property type="match status" value="1"/>
</dbReference>
<keyword evidence="2" id="KW-1185">Reference proteome</keyword>
<dbReference type="GeneID" id="9049109"/>
<dbReference type="Proteomes" id="UP000007800">
    <property type="component" value="Unassembled WGS sequence"/>
</dbReference>
<evidence type="ECO:0000313" key="2">
    <source>
        <dbReference type="Proteomes" id="UP000007800"/>
    </source>
</evidence>
<dbReference type="PANTHER" id="PTHR33776:SF3">
    <property type="entry name" value="PHD-TYPE DOMAIN-CONTAINING PROTEIN"/>
    <property type="match status" value="1"/>
</dbReference>
<dbReference type="EMBL" id="GG671513">
    <property type="protein sequence ID" value="EER18790.1"/>
    <property type="molecule type" value="Genomic_DNA"/>
</dbReference>
<name>C5K9L8_PERM5</name>
<dbReference type="RefSeq" id="XP_002786994.1">
    <property type="nucleotide sequence ID" value="XM_002786948.1"/>
</dbReference>
<accession>C5K9L8</accession>
<dbReference type="AlphaFoldDB" id="C5K9L8"/>
<dbReference type="PANTHER" id="PTHR33776">
    <property type="entry name" value="ENDO/EXONUCLEASE/PHOSPHATASE DOMAIN-CONTAINING PROTEIN"/>
    <property type="match status" value="1"/>
</dbReference>
<evidence type="ECO:0000313" key="1">
    <source>
        <dbReference type="EMBL" id="EER18790.1"/>
    </source>
</evidence>
<dbReference type="InterPro" id="IPR036691">
    <property type="entry name" value="Endo/exonu/phosph_ase_sf"/>
</dbReference>
<organism evidence="2">
    <name type="scientific">Perkinsus marinus (strain ATCC 50983 / TXsc)</name>
    <dbReference type="NCBI Taxonomy" id="423536"/>
    <lineage>
        <taxon>Eukaryota</taxon>
        <taxon>Sar</taxon>
        <taxon>Alveolata</taxon>
        <taxon>Perkinsozoa</taxon>
        <taxon>Perkinsea</taxon>
        <taxon>Perkinsida</taxon>
        <taxon>Perkinsidae</taxon>
        <taxon>Perkinsus</taxon>
    </lineage>
</organism>
<dbReference type="InParanoid" id="C5K9L8"/>
<protein>
    <recommendedName>
        <fullName evidence="3">Endonuclease/exonuclease/phosphatase domain-containing protein</fullName>
    </recommendedName>
</protein>
<reference evidence="1 2" key="1">
    <citation type="submission" date="2008-07" db="EMBL/GenBank/DDBJ databases">
        <authorList>
            <person name="El-Sayed N."/>
            <person name="Caler E."/>
            <person name="Inman J."/>
            <person name="Amedeo P."/>
            <person name="Hass B."/>
            <person name="Wortman J."/>
        </authorList>
    </citation>
    <scope>NUCLEOTIDE SEQUENCE [LARGE SCALE GENOMIC DNA]</scope>
    <source>
        <strain evidence="2">ATCC 50983 / TXsc</strain>
    </source>
</reference>
<dbReference type="Gene3D" id="3.60.10.10">
    <property type="entry name" value="Endonuclease/exonuclease/phosphatase"/>
    <property type="match status" value="1"/>
</dbReference>
<sequence length="130" mass="14151">MQCILCAYRPPNTTHVEHCLRGSFHKITAFKPICVLAIGDFNKHSLDSLFSTTRSLGLSQIVREPTHIHGGTLDMVFTSSDTHCFKAKADPIEARISDHSCVVTTIPITLTTDSSEMSHLGPRDLAGTSG</sequence>
<gene>
    <name evidence="1" type="ORF">Pmar_PMAR006410</name>
</gene>